<evidence type="ECO:0000313" key="8">
    <source>
        <dbReference type="Proteomes" id="UP000555103"/>
    </source>
</evidence>
<accession>A0A840CS20</accession>
<name>A0A840CS20_9BACT</name>
<dbReference type="Proteomes" id="UP000555103">
    <property type="component" value="Unassembled WGS sequence"/>
</dbReference>
<gene>
    <name evidence="7" type="ORF">GGR21_000430</name>
</gene>
<dbReference type="CDD" id="cd11010">
    <property type="entry name" value="S1-P1_nuclease"/>
    <property type="match status" value="1"/>
</dbReference>
<dbReference type="GO" id="GO:0016788">
    <property type="term" value="F:hydrolase activity, acting on ester bonds"/>
    <property type="evidence" value="ECO:0007669"/>
    <property type="project" value="InterPro"/>
</dbReference>
<dbReference type="PANTHER" id="PTHR33146">
    <property type="entry name" value="ENDONUCLEASE 4"/>
    <property type="match status" value="1"/>
</dbReference>
<dbReference type="PANTHER" id="PTHR33146:SF26">
    <property type="entry name" value="ENDONUCLEASE 4"/>
    <property type="match status" value="1"/>
</dbReference>
<evidence type="ECO:0000313" key="7">
    <source>
        <dbReference type="EMBL" id="MBB4034543.1"/>
    </source>
</evidence>
<keyword evidence="1" id="KW-0540">Nuclease</keyword>
<dbReference type="GO" id="GO:0006308">
    <property type="term" value="P:DNA catabolic process"/>
    <property type="evidence" value="ECO:0007669"/>
    <property type="project" value="InterPro"/>
</dbReference>
<dbReference type="AlphaFoldDB" id="A0A840CS20"/>
<evidence type="ECO:0000256" key="3">
    <source>
        <dbReference type="ARBA" id="ARBA00022759"/>
    </source>
</evidence>
<keyword evidence="6" id="KW-0325">Glycoprotein</keyword>
<dbReference type="Pfam" id="PF02265">
    <property type="entry name" value="S1-P1_nuclease"/>
    <property type="match status" value="1"/>
</dbReference>
<dbReference type="EMBL" id="JACIEP010000002">
    <property type="protein sequence ID" value="MBB4034543.1"/>
    <property type="molecule type" value="Genomic_DNA"/>
</dbReference>
<keyword evidence="8" id="KW-1185">Reference proteome</keyword>
<keyword evidence="5" id="KW-1015">Disulfide bond</keyword>
<reference evidence="7 8" key="1">
    <citation type="submission" date="2020-08" db="EMBL/GenBank/DDBJ databases">
        <title>Genomic Encyclopedia of Type Strains, Phase IV (KMG-IV): sequencing the most valuable type-strain genomes for metagenomic binning, comparative biology and taxonomic classification.</title>
        <authorList>
            <person name="Goeker M."/>
        </authorList>
    </citation>
    <scope>NUCLEOTIDE SEQUENCE [LARGE SCALE GENOMIC DNA]</scope>
    <source>
        <strain evidence="7 8">DSM 104969</strain>
    </source>
</reference>
<evidence type="ECO:0000256" key="5">
    <source>
        <dbReference type="ARBA" id="ARBA00023157"/>
    </source>
</evidence>
<keyword evidence="4" id="KW-0378">Hydrolase</keyword>
<keyword evidence="2" id="KW-0479">Metal-binding</keyword>
<dbReference type="SUPFAM" id="SSF48537">
    <property type="entry name" value="Phospholipase C/P1 nuclease"/>
    <property type="match status" value="1"/>
</dbReference>
<evidence type="ECO:0000256" key="2">
    <source>
        <dbReference type="ARBA" id="ARBA00022723"/>
    </source>
</evidence>
<dbReference type="RefSeq" id="WP_183305505.1">
    <property type="nucleotide sequence ID" value="NZ_JACIEP010000002.1"/>
</dbReference>
<evidence type="ECO:0000256" key="1">
    <source>
        <dbReference type="ARBA" id="ARBA00022722"/>
    </source>
</evidence>
<evidence type="ECO:0000256" key="4">
    <source>
        <dbReference type="ARBA" id="ARBA00022801"/>
    </source>
</evidence>
<evidence type="ECO:0000256" key="6">
    <source>
        <dbReference type="ARBA" id="ARBA00023180"/>
    </source>
</evidence>
<proteinExistence type="predicted"/>
<sequence length="264" mass="30683">MKKIIVTLTLLVVLILPNELFAWGTTGHRVIAEIANKNIKSKTKKKIDKLLDGYPMAYWANWADFIKSDTTDTWKHTHIWHFVNAPGGLDKQAYIDFIKNTPQENVYSEIPKLEAIIKNKQSTDDQKRIALYFLIHLVGDAHQPMHMGREEDLGGNKISVTWFRSNTNIHSVWDSRIVDNENYSYTEYADILNSISKDKKQKMQAGTLEDWMHDTYLVAEDVYANVHNGMELSYQYSYQYKYKMEEQLQKGGLRLAVVLDRAFN</sequence>
<dbReference type="GO" id="GO:0046872">
    <property type="term" value="F:metal ion binding"/>
    <property type="evidence" value="ECO:0007669"/>
    <property type="project" value="UniProtKB-KW"/>
</dbReference>
<organism evidence="7 8">
    <name type="scientific">Dysgonomonas hofstadii</name>
    <dbReference type="NCBI Taxonomy" id="637886"/>
    <lineage>
        <taxon>Bacteria</taxon>
        <taxon>Pseudomonadati</taxon>
        <taxon>Bacteroidota</taxon>
        <taxon>Bacteroidia</taxon>
        <taxon>Bacteroidales</taxon>
        <taxon>Dysgonomonadaceae</taxon>
        <taxon>Dysgonomonas</taxon>
    </lineage>
</organism>
<dbReference type="InterPro" id="IPR008947">
    <property type="entry name" value="PLipase_C/P1_nuclease_dom_sf"/>
</dbReference>
<keyword evidence="3" id="KW-0255">Endonuclease</keyword>
<dbReference type="GO" id="GO:0003676">
    <property type="term" value="F:nucleic acid binding"/>
    <property type="evidence" value="ECO:0007669"/>
    <property type="project" value="InterPro"/>
</dbReference>
<comment type="caution">
    <text evidence="7">The sequence shown here is derived from an EMBL/GenBank/DDBJ whole genome shotgun (WGS) entry which is preliminary data.</text>
</comment>
<dbReference type="GO" id="GO:0004519">
    <property type="term" value="F:endonuclease activity"/>
    <property type="evidence" value="ECO:0007669"/>
    <property type="project" value="UniProtKB-KW"/>
</dbReference>
<protein>
    <recommendedName>
        <fullName evidence="9">S1/P1 Nuclease</fullName>
    </recommendedName>
</protein>
<evidence type="ECO:0008006" key="9">
    <source>
        <dbReference type="Google" id="ProtNLM"/>
    </source>
</evidence>
<dbReference type="InterPro" id="IPR003154">
    <property type="entry name" value="S1/P1nuclease"/>
</dbReference>
<dbReference type="Gene3D" id="1.10.575.10">
    <property type="entry name" value="P1 Nuclease"/>
    <property type="match status" value="1"/>
</dbReference>